<evidence type="ECO:0000313" key="2">
    <source>
        <dbReference type="EMBL" id="MCP1385141.1"/>
    </source>
</evidence>
<dbReference type="Gene3D" id="3.30.70.1290">
    <property type="entry name" value="Transposase IS200-like"/>
    <property type="match status" value="1"/>
</dbReference>
<gene>
    <name evidence="2" type="ORF">NCI00_22065</name>
</gene>
<dbReference type="PANTHER" id="PTHR34322">
    <property type="entry name" value="TRANSPOSASE, Y1_TNP DOMAIN-CONTAINING"/>
    <property type="match status" value="1"/>
</dbReference>
<dbReference type="PANTHER" id="PTHR34322:SF2">
    <property type="entry name" value="TRANSPOSASE IS200-LIKE DOMAIN-CONTAINING PROTEIN"/>
    <property type="match status" value="1"/>
</dbReference>
<dbReference type="SUPFAM" id="SSF143422">
    <property type="entry name" value="Transposase IS200-like"/>
    <property type="match status" value="1"/>
</dbReference>
<dbReference type="SMART" id="SM01321">
    <property type="entry name" value="Y1_Tnp"/>
    <property type="match status" value="1"/>
</dbReference>
<protein>
    <recommendedName>
        <fullName evidence="1">Transposase IS200-like domain-containing protein</fullName>
    </recommendedName>
</protein>
<organism evidence="2 3">
    <name type="scientific">Runella salmonicolor</name>
    <dbReference type="NCBI Taxonomy" id="2950278"/>
    <lineage>
        <taxon>Bacteria</taxon>
        <taxon>Pseudomonadati</taxon>
        <taxon>Bacteroidota</taxon>
        <taxon>Cytophagia</taxon>
        <taxon>Cytophagales</taxon>
        <taxon>Spirosomataceae</taxon>
        <taxon>Runella</taxon>
    </lineage>
</organism>
<comment type="caution">
    <text evidence="2">The sequence shown here is derived from an EMBL/GenBank/DDBJ whole genome shotgun (WGS) entry which is preliminary data.</text>
</comment>
<dbReference type="RefSeq" id="WP_253531300.1">
    <property type="nucleotide sequence ID" value="NZ_JAMZEL010000011.1"/>
</dbReference>
<evidence type="ECO:0000259" key="1">
    <source>
        <dbReference type="SMART" id="SM01321"/>
    </source>
</evidence>
<evidence type="ECO:0000313" key="3">
    <source>
        <dbReference type="Proteomes" id="UP001204772"/>
    </source>
</evidence>
<dbReference type="Proteomes" id="UP001204772">
    <property type="component" value="Unassembled WGS sequence"/>
</dbReference>
<feature type="domain" description="Transposase IS200-like" evidence="1">
    <location>
        <begin position="9"/>
        <end position="154"/>
    </location>
</feature>
<keyword evidence="3" id="KW-1185">Reference proteome</keyword>
<dbReference type="InterPro" id="IPR036515">
    <property type="entry name" value="Transposase_17_sf"/>
</dbReference>
<dbReference type="EMBL" id="JAMZEL010000011">
    <property type="protein sequence ID" value="MCP1385141.1"/>
    <property type="molecule type" value="Genomic_DNA"/>
</dbReference>
<proteinExistence type="predicted"/>
<accession>A0ABT1FTP4</accession>
<dbReference type="InterPro" id="IPR002686">
    <property type="entry name" value="Transposase_17"/>
</dbReference>
<reference evidence="2 3" key="1">
    <citation type="submission" date="2022-06" db="EMBL/GenBank/DDBJ databases">
        <title>Runella sp. S5 genome sequencing.</title>
        <authorList>
            <person name="Park S."/>
        </authorList>
    </citation>
    <scope>NUCLEOTIDE SEQUENCE [LARGE SCALE GENOMIC DNA]</scope>
    <source>
        <strain evidence="2 3">S5</strain>
    </source>
</reference>
<sequence length="218" mass="26032">MKANTPKLEPDTYYHIYNRGINGEKIFKEERNYAYFLSRYAYQIEPIAKTFAYCLLKNHFHFLIQTRSETEILQNVGEVQNLIKNVGEVQNLADVQKTASFHISNQFAKLFNGYSQAINKAYKRTGGLFEEPFLRIPVDTEDYFTRLVWYIHHNPQKHNFVADFREYPHSSYHSILLLKPTKLQREEVLEWFGGILDFQRFHQLQIDEKEMEHLVIEF</sequence>
<name>A0ABT1FTP4_9BACT</name>